<dbReference type="PROSITE" id="PS50931">
    <property type="entry name" value="HTH_LYSR"/>
    <property type="match status" value="1"/>
</dbReference>
<evidence type="ECO:0000256" key="2">
    <source>
        <dbReference type="ARBA" id="ARBA00023015"/>
    </source>
</evidence>
<evidence type="ECO:0000256" key="1">
    <source>
        <dbReference type="ARBA" id="ARBA00009437"/>
    </source>
</evidence>
<keyword evidence="3 6" id="KW-0238">DNA-binding</keyword>
<name>A0A562KMW4_SPHWJ</name>
<keyword evidence="2" id="KW-0805">Transcription regulation</keyword>
<comment type="caution">
    <text evidence="6">The sequence shown here is derived from an EMBL/GenBank/DDBJ whole genome shotgun (WGS) entry which is preliminary data.</text>
</comment>
<dbReference type="SUPFAM" id="SSF53850">
    <property type="entry name" value="Periplasmic binding protein-like II"/>
    <property type="match status" value="1"/>
</dbReference>
<dbReference type="SUPFAM" id="SSF46785">
    <property type="entry name" value="Winged helix' DNA-binding domain"/>
    <property type="match status" value="1"/>
</dbReference>
<proteinExistence type="inferred from homology"/>
<dbReference type="Gene3D" id="1.10.10.10">
    <property type="entry name" value="Winged helix-like DNA-binding domain superfamily/Winged helix DNA-binding domain"/>
    <property type="match status" value="1"/>
</dbReference>
<dbReference type="EMBL" id="VLKK01000002">
    <property type="protein sequence ID" value="TWH96720.1"/>
    <property type="molecule type" value="Genomic_DNA"/>
</dbReference>
<evidence type="ECO:0000256" key="4">
    <source>
        <dbReference type="ARBA" id="ARBA00023163"/>
    </source>
</evidence>
<dbReference type="InterPro" id="IPR000847">
    <property type="entry name" value="LysR_HTH_N"/>
</dbReference>
<dbReference type="PANTHER" id="PTHR30126:SF98">
    <property type="entry name" value="HTH-TYPE TRANSCRIPTIONAL ACTIVATOR BAUR"/>
    <property type="match status" value="1"/>
</dbReference>
<evidence type="ECO:0000313" key="7">
    <source>
        <dbReference type="Proteomes" id="UP000316624"/>
    </source>
</evidence>
<dbReference type="InterPro" id="IPR005119">
    <property type="entry name" value="LysR_subst-bd"/>
</dbReference>
<feature type="domain" description="HTH lysR-type" evidence="5">
    <location>
        <begin position="2"/>
        <end position="59"/>
    </location>
</feature>
<dbReference type="Proteomes" id="UP000316624">
    <property type="component" value="Unassembled WGS sequence"/>
</dbReference>
<dbReference type="PANTHER" id="PTHR30126">
    <property type="entry name" value="HTH-TYPE TRANSCRIPTIONAL REGULATOR"/>
    <property type="match status" value="1"/>
</dbReference>
<evidence type="ECO:0000256" key="3">
    <source>
        <dbReference type="ARBA" id="ARBA00023125"/>
    </source>
</evidence>
<dbReference type="GO" id="GO:0000976">
    <property type="term" value="F:transcription cis-regulatory region binding"/>
    <property type="evidence" value="ECO:0007669"/>
    <property type="project" value="TreeGrafter"/>
</dbReference>
<protein>
    <submittedName>
        <fullName evidence="6">DNA-binding transcriptional LysR family regulator</fullName>
    </submittedName>
</protein>
<accession>A0A562KMW4</accession>
<gene>
    <name evidence="6" type="ORF">IQ35_00651</name>
</gene>
<dbReference type="PRINTS" id="PR00039">
    <property type="entry name" value="HTHLYSR"/>
</dbReference>
<organism evidence="6 7">
    <name type="scientific">Sphingobium wenxiniae (strain DSM 21828 / CGMCC 1.7748 / JZ-1)</name>
    <dbReference type="NCBI Taxonomy" id="595605"/>
    <lineage>
        <taxon>Bacteria</taxon>
        <taxon>Pseudomonadati</taxon>
        <taxon>Pseudomonadota</taxon>
        <taxon>Alphaproteobacteria</taxon>
        <taxon>Sphingomonadales</taxon>
        <taxon>Sphingomonadaceae</taxon>
        <taxon>Sphingobium</taxon>
    </lineage>
</organism>
<sequence length="294" mass="32242">MIDISVLRYVVTLARCNTYAEAAEELRISQPSLTRAVQQLERHYGVRLFDRGRNGASVTAEGRNLIEGAAGLIAHAENLEQQWASIASGVAGIVRFGIAPMPARALLADVLAERMRAYPEVRNEVAVGNVDRLVQLLTSGRIEFFIAAEGQIESAPHLSSRPLGEFPVDLIVRAGHPLTRPDAKPGPYPLLMSSRTGLALAAEMARMDVGRPHVIDDFNVLVELTLESDAILQTSAYTVAKELRSGTLTRLDWQSGVSSRIMFYSMERRSLSRMAATLKAMFQSRIVALRDQAS</sequence>
<dbReference type="AlphaFoldDB" id="A0A562KMW4"/>
<dbReference type="RefSeq" id="WP_021245887.1">
    <property type="nucleotide sequence ID" value="NZ_JACIIY010000048.1"/>
</dbReference>
<dbReference type="InterPro" id="IPR036388">
    <property type="entry name" value="WH-like_DNA-bd_sf"/>
</dbReference>
<dbReference type="Pfam" id="PF00126">
    <property type="entry name" value="HTH_1"/>
    <property type="match status" value="1"/>
</dbReference>
<comment type="similarity">
    <text evidence="1">Belongs to the LysR transcriptional regulatory family.</text>
</comment>
<dbReference type="Gene3D" id="3.40.190.10">
    <property type="entry name" value="Periplasmic binding protein-like II"/>
    <property type="match status" value="1"/>
</dbReference>
<keyword evidence="4" id="KW-0804">Transcription</keyword>
<dbReference type="InterPro" id="IPR036390">
    <property type="entry name" value="WH_DNA-bd_sf"/>
</dbReference>
<dbReference type="GO" id="GO:0003700">
    <property type="term" value="F:DNA-binding transcription factor activity"/>
    <property type="evidence" value="ECO:0007669"/>
    <property type="project" value="InterPro"/>
</dbReference>
<evidence type="ECO:0000313" key="6">
    <source>
        <dbReference type="EMBL" id="TWH96720.1"/>
    </source>
</evidence>
<keyword evidence="7" id="KW-1185">Reference proteome</keyword>
<reference evidence="6 7" key="1">
    <citation type="journal article" date="2015" name="Stand. Genomic Sci.">
        <title>Genomic Encyclopedia of Bacterial and Archaeal Type Strains, Phase III: the genomes of soil and plant-associated and newly described type strains.</title>
        <authorList>
            <person name="Whitman W.B."/>
            <person name="Woyke T."/>
            <person name="Klenk H.P."/>
            <person name="Zhou Y."/>
            <person name="Lilburn T.G."/>
            <person name="Beck B.J."/>
            <person name="De Vos P."/>
            <person name="Vandamme P."/>
            <person name="Eisen J.A."/>
            <person name="Garrity G."/>
            <person name="Hugenholtz P."/>
            <person name="Kyrpides N.C."/>
        </authorList>
    </citation>
    <scope>NUCLEOTIDE SEQUENCE [LARGE SCALE GENOMIC DNA]</scope>
    <source>
        <strain evidence="6 7">CGMCC 1.7748</strain>
    </source>
</reference>
<dbReference type="Pfam" id="PF03466">
    <property type="entry name" value="LysR_substrate"/>
    <property type="match status" value="1"/>
</dbReference>
<evidence type="ECO:0000259" key="5">
    <source>
        <dbReference type="PROSITE" id="PS50931"/>
    </source>
</evidence>